<accession>A0ABX7VUS3</accession>
<dbReference type="Proteomes" id="UP000665043">
    <property type="component" value="Chromosome"/>
</dbReference>
<protein>
    <recommendedName>
        <fullName evidence="4">YesK-like protein</fullName>
    </recommendedName>
</protein>
<evidence type="ECO:0008006" key="4">
    <source>
        <dbReference type="Google" id="ProtNLM"/>
    </source>
</evidence>
<keyword evidence="3" id="KW-1185">Reference proteome</keyword>
<evidence type="ECO:0000313" key="3">
    <source>
        <dbReference type="Proteomes" id="UP000665043"/>
    </source>
</evidence>
<evidence type="ECO:0000256" key="1">
    <source>
        <dbReference type="SAM" id="Phobius"/>
    </source>
</evidence>
<gene>
    <name evidence="2" type="ORF">ERJ70_13850</name>
</gene>
<organism evidence="2 3">
    <name type="scientific">Sediminibacillus dalangtanensis</name>
    <dbReference type="NCBI Taxonomy" id="2729421"/>
    <lineage>
        <taxon>Bacteria</taxon>
        <taxon>Bacillati</taxon>
        <taxon>Bacillota</taxon>
        <taxon>Bacilli</taxon>
        <taxon>Bacillales</taxon>
        <taxon>Bacillaceae</taxon>
        <taxon>Sediminibacillus</taxon>
    </lineage>
</organism>
<reference evidence="2 3" key="1">
    <citation type="submission" date="2019-12" db="EMBL/GenBank/DDBJ databases">
        <title>The whole genome sequencing of a strain isolated from a Mars analog, Dalangtan Playa.</title>
        <authorList>
            <person name="Huang T."/>
        </authorList>
    </citation>
    <scope>NUCLEOTIDE SEQUENCE [LARGE SCALE GENOMIC DNA]</scope>
    <source>
        <strain evidence="2 3">DP4-553-S</strain>
    </source>
</reference>
<keyword evidence="1" id="KW-1133">Transmembrane helix</keyword>
<keyword evidence="1" id="KW-0812">Transmembrane</keyword>
<dbReference type="RefSeq" id="WP_209365424.1">
    <property type="nucleotide sequence ID" value="NZ_CP046956.1"/>
</dbReference>
<feature type="transmembrane region" description="Helical" evidence="1">
    <location>
        <begin position="34"/>
        <end position="53"/>
    </location>
</feature>
<evidence type="ECO:0000313" key="2">
    <source>
        <dbReference type="EMBL" id="QTN00284.1"/>
    </source>
</evidence>
<feature type="transmembrane region" description="Helical" evidence="1">
    <location>
        <begin position="93"/>
        <end position="116"/>
    </location>
</feature>
<keyword evidence="1" id="KW-0472">Membrane</keyword>
<sequence length="121" mass="13789">MFQIYILFLFAGISIVALAWYLRRGERRVRYSWLSYVSAIFPIVLVILLFFYPRLAANENLFTKVIPFALLIGSPIGLVFSIFALFKKKEQKILAIAGLFISLLLIGTLTIFGIFVTSYTP</sequence>
<name>A0ABX7VUS3_9BACI</name>
<feature type="transmembrane region" description="Helical" evidence="1">
    <location>
        <begin position="65"/>
        <end position="86"/>
    </location>
</feature>
<proteinExistence type="predicted"/>
<dbReference type="EMBL" id="CP046956">
    <property type="protein sequence ID" value="QTN00284.1"/>
    <property type="molecule type" value="Genomic_DNA"/>
</dbReference>
<feature type="transmembrane region" description="Helical" evidence="1">
    <location>
        <begin position="6"/>
        <end position="22"/>
    </location>
</feature>